<dbReference type="EMBL" id="CP051775">
    <property type="protein sequence ID" value="QJE74700.1"/>
    <property type="molecule type" value="Genomic_DNA"/>
</dbReference>
<reference evidence="1" key="1">
    <citation type="submission" date="2020-04" db="EMBL/GenBank/DDBJ databases">
        <title>A desert anoxygenic phototrophic bacterium fixes CO2 using RubisCO under aerobic conditions.</title>
        <authorList>
            <person name="Tang K."/>
        </authorList>
    </citation>
    <scope>NUCLEOTIDE SEQUENCE [LARGE SCALE GENOMIC DNA]</scope>
    <source>
        <strain evidence="1">MIMtkB3</strain>
    </source>
</reference>
<dbReference type="Proteomes" id="UP000501891">
    <property type="component" value="Chromosome"/>
</dbReference>
<dbReference type="AlphaFoldDB" id="A0A858RB35"/>
<name>A0A858RB35_9PROT</name>
<proteinExistence type="predicted"/>
<dbReference type="KEGG" id="acru:HHL28_18010"/>
<accession>A0A858RB35</accession>
<gene>
    <name evidence="1" type="ORF">HHL28_18010</name>
</gene>
<protein>
    <submittedName>
        <fullName evidence="1">Uncharacterized protein</fullName>
    </submittedName>
</protein>
<evidence type="ECO:0000313" key="1">
    <source>
        <dbReference type="EMBL" id="QJE74700.1"/>
    </source>
</evidence>
<organism evidence="1 2">
    <name type="scientific">Aerophototrophica crusticola</name>
    <dbReference type="NCBI Taxonomy" id="1709002"/>
    <lineage>
        <taxon>Bacteria</taxon>
        <taxon>Pseudomonadati</taxon>
        <taxon>Pseudomonadota</taxon>
        <taxon>Alphaproteobacteria</taxon>
        <taxon>Rhodospirillales</taxon>
        <taxon>Rhodospirillaceae</taxon>
        <taxon>Aerophototrophica</taxon>
    </lineage>
</organism>
<sequence length="157" mass="16253">MTTAMTLDDLAFLLDAYGAEPARWPAEQRAAALALVLASPEARLLLEEAKAVDRLLDREPTPAVGLDRVGRVVAATLAALPAEPRRGAWQALLALFAPRPGWAPAAALAACAAAGVLVGAETNLATTLPAEAGQLQTRTADLTSVAFAPSTIESLFQ</sequence>
<evidence type="ECO:0000313" key="2">
    <source>
        <dbReference type="Proteomes" id="UP000501891"/>
    </source>
</evidence>
<keyword evidence="2" id="KW-1185">Reference proteome</keyword>